<feature type="transmembrane region" description="Helical" evidence="8">
    <location>
        <begin position="127"/>
        <end position="145"/>
    </location>
</feature>
<dbReference type="InterPro" id="IPR036010">
    <property type="entry name" value="2Fe-2S_ferredoxin-like_sf"/>
</dbReference>
<dbReference type="Gene3D" id="3.10.20.30">
    <property type="match status" value="1"/>
</dbReference>
<dbReference type="Pfam" id="PF00175">
    <property type="entry name" value="NAD_binding_1"/>
    <property type="match status" value="1"/>
</dbReference>
<evidence type="ECO:0000256" key="8">
    <source>
        <dbReference type="SAM" id="Phobius"/>
    </source>
</evidence>
<dbReference type="Gene3D" id="2.40.30.10">
    <property type="entry name" value="Translation factors"/>
    <property type="match status" value="1"/>
</dbReference>
<dbReference type="InterPro" id="IPR012675">
    <property type="entry name" value="Beta-grasp_dom_sf"/>
</dbReference>
<protein>
    <submittedName>
        <fullName evidence="11">Ferredoxin-NADP reductase/DMSO/TMAO reductase YedYZ heme-binding membrane subunit</fullName>
    </submittedName>
</protein>
<dbReference type="InterPro" id="IPR006058">
    <property type="entry name" value="2Fe2S_fd_BS"/>
</dbReference>
<feature type="domain" description="FAD-binding FR-type" evidence="10">
    <location>
        <begin position="208"/>
        <end position="315"/>
    </location>
</feature>
<dbReference type="SUPFAM" id="SSF63380">
    <property type="entry name" value="Riboflavin synthase domain-like"/>
    <property type="match status" value="1"/>
</dbReference>
<dbReference type="InterPro" id="IPR017938">
    <property type="entry name" value="Riboflavin_synthase-like_b-brl"/>
</dbReference>
<accession>A0A7W3JU84</accession>
<dbReference type="PROSITE" id="PS00197">
    <property type="entry name" value="2FE2S_FER_1"/>
    <property type="match status" value="1"/>
</dbReference>
<dbReference type="EMBL" id="JACGWU010000004">
    <property type="protein sequence ID" value="MBA8829364.1"/>
    <property type="molecule type" value="Genomic_DNA"/>
</dbReference>
<proteinExistence type="predicted"/>
<keyword evidence="8" id="KW-0812">Transmembrane</keyword>
<dbReference type="GO" id="GO:0046872">
    <property type="term" value="F:metal ion binding"/>
    <property type="evidence" value="ECO:0007669"/>
    <property type="project" value="UniProtKB-KW"/>
</dbReference>
<feature type="transmembrane region" description="Helical" evidence="8">
    <location>
        <begin position="94"/>
        <end position="115"/>
    </location>
</feature>
<dbReference type="Pfam" id="PF00111">
    <property type="entry name" value="Fer2"/>
    <property type="match status" value="1"/>
</dbReference>
<dbReference type="SUPFAM" id="SSF54292">
    <property type="entry name" value="2Fe-2S ferredoxin-like"/>
    <property type="match status" value="1"/>
</dbReference>
<keyword evidence="6" id="KW-0408">Iron</keyword>
<dbReference type="InterPro" id="IPR050415">
    <property type="entry name" value="MRET"/>
</dbReference>
<evidence type="ECO:0000256" key="5">
    <source>
        <dbReference type="ARBA" id="ARBA00023002"/>
    </source>
</evidence>
<evidence type="ECO:0000259" key="10">
    <source>
        <dbReference type="PROSITE" id="PS51384"/>
    </source>
</evidence>
<evidence type="ECO:0000256" key="1">
    <source>
        <dbReference type="ARBA" id="ARBA00001974"/>
    </source>
</evidence>
<comment type="cofactor">
    <cofactor evidence="1">
        <name>FAD</name>
        <dbReference type="ChEBI" id="CHEBI:57692"/>
    </cofactor>
</comment>
<evidence type="ECO:0000256" key="2">
    <source>
        <dbReference type="ARBA" id="ARBA00022630"/>
    </source>
</evidence>
<dbReference type="Proteomes" id="UP000524237">
    <property type="component" value="Unassembled WGS sequence"/>
</dbReference>
<dbReference type="PRINTS" id="PR00409">
    <property type="entry name" value="PHDIOXRDTASE"/>
</dbReference>
<feature type="transmembrane region" description="Helical" evidence="8">
    <location>
        <begin position="151"/>
        <end position="173"/>
    </location>
</feature>
<dbReference type="InterPro" id="IPR001041">
    <property type="entry name" value="2Fe-2S_ferredoxin-type"/>
</dbReference>
<dbReference type="PROSITE" id="PS51384">
    <property type="entry name" value="FAD_FR"/>
    <property type="match status" value="1"/>
</dbReference>
<dbReference type="AlphaFoldDB" id="A0A7W3JU84"/>
<keyword evidence="3" id="KW-0001">2Fe-2S</keyword>
<sequence length="521" mass="56478">MNDPQIWWYISRASALIAWALMTLSVVWGILLSTRIMRRIDNPGWLRDLHSYLGGMTLIMVALHMVTLMLDGFLRYSLTEVLVPFAKDYRPVPVALGILAFYILLAVQGSSLLIARLPRKFWKVVHYASYATLILVSLHAGWASSKDAGSLWYKILAIALIGSATIAVVIRVVTRGRTGRAPTAAAWTHKSGIIPSVAPVAAGGPLMPATRTMVVASTSQAADGVLAIRLVPLGSDGSGGGALPVWYPGAHITLSLPNGFQRQYSLCGDPAERDHFDIAVLKTRHSEGGSEFIHANLAPGMTLQVSGPLNHFELEPASDYLFIAGGIGITPIKAMIESLPERRHWRLLYAGRSRTTMAFLEELLQRYPDRITVHAADEQDAALDIASLVVDTQAQVYCCGPESLMSSTAALVPAAQMHSERFVAVERTSNVSAQVIDVTCRKSKKEFVVGADQSILEAMELNGIPVLGSCRKGVCGTCEVRVVEGEPVHLDSVMPDAEKDSLRVMYPCVSRAVGKELVLDV</sequence>
<evidence type="ECO:0000256" key="6">
    <source>
        <dbReference type="ARBA" id="ARBA00023004"/>
    </source>
</evidence>
<feature type="transmembrane region" description="Helical" evidence="8">
    <location>
        <begin position="6"/>
        <end position="31"/>
    </location>
</feature>
<dbReference type="CDD" id="cd00207">
    <property type="entry name" value="fer2"/>
    <property type="match status" value="1"/>
</dbReference>
<keyword evidence="8" id="KW-1133">Transmembrane helix</keyword>
<evidence type="ECO:0000313" key="12">
    <source>
        <dbReference type="Proteomes" id="UP000524237"/>
    </source>
</evidence>
<evidence type="ECO:0000256" key="4">
    <source>
        <dbReference type="ARBA" id="ARBA00022723"/>
    </source>
</evidence>
<evidence type="ECO:0000259" key="9">
    <source>
        <dbReference type="PROSITE" id="PS51085"/>
    </source>
</evidence>
<keyword evidence="12" id="KW-1185">Reference proteome</keyword>
<feature type="transmembrane region" description="Helical" evidence="8">
    <location>
        <begin position="52"/>
        <end position="74"/>
    </location>
</feature>
<keyword evidence="8" id="KW-0472">Membrane</keyword>
<dbReference type="PANTHER" id="PTHR47354">
    <property type="entry name" value="NADH OXIDOREDUCTASE HCR"/>
    <property type="match status" value="1"/>
</dbReference>
<dbReference type="PROSITE" id="PS51085">
    <property type="entry name" value="2FE2S_FER_2"/>
    <property type="match status" value="1"/>
</dbReference>
<dbReference type="InterPro" id="IPR001433">
    <property type="entry name" value="OxRdtase_FAD/NAD-bd"/>
</dbReference>
<name>A0A7W3JU84_9MICO</name>
<keyword evidence="4" id="KW-0479">Metal-binding</keyword>
<gene>
    <name evidence="11" type="ORF">FB555_001469</name>
</gene>
<dbReference type="PANTHER" id="PTHR47354:SF1">
    <property type="entry name" value="CARNITINE MONOOXYGENASE REDUCTASE SUBUNIT"/>
    <property type="match status" value="1"/>
</dbReference>
<feature type="domain" description="2Fe-2S ferredoxin-type" evidence="9">
    <location>
        <begin position="434"/>
        <end position="521"/>
    </location>
</feature>
<dbReference type="Gene3D" id="3.40.50.80">
    <property type="entry name" value="Nucleotide-binding domain of ferredoxin-NADP reductase (FNR) module"/>
    <property type="match status" value="1"/>
</dbReference>
<dbReference type="CDD" id="cd06185">
    <property type="entry name" value="PDR_like"/>
    <property type="match status" value="1"/>
</dbReference>
<dbReference type="RefSeq" id="WP_182484802.1">
    <property type="nucleotide sequence ID" value="NZ_JACGWU010000004.1"/>
</dbReference>
<evidence type="ECO:0000256" key="7">
    <source>
        <dbReference type="ARBA" id="ARBA00023014"/>
    </source>
</evidence>
<keyword evidence="2" id="KW-0285">Flavoprotein</keyword>
<dbReference type="GO" id="GO:0016491">
    <property type="term" value="F:oxidoreductase activity"/>
    <property type="evidence" value="ECO:0007669"/>
    <property type="project" value="UniProtKB-KW"/>
</dbReference>
<dbReference type="InterPro" id="IPR039261">
    <property type="entry name" value="FNR_nucleotide-bd"/>
</dbReference>
<dbReference type="GO" id="GO:0051537">
    <property type="term" value="F:2 iron, 2 sulfur cluster binding"/>
    <property type="evidence" value="ECO:0007669"/>
    <property type="project" value="UniProtKB-KW"/>
</dbReference>
<comment type="caution">
    <text evidence="11">The sequence shown here is derived from an EMBL/GenBank/DDBJ whole genome shotgun (WGS) entry which is preliminary data.</text>
</comment>
<keyword evidence="7" id="KW-0411">Iron-sulfur</keyword>
<dbReference type="InterPro" id="IPR017927">
    <property type="entry name" value="FAD-bd_FR_type"/>
</dbReference>
<evidence type="ECO:0000256" key="3">
    <source>
        <dbReference type="ARBA" id="ARBA00022714"/>
    </source>
</evidence>
<reference evidence="11 12" key="1">
    <citation type="submission" date="2020-07" db="EMBL/GenBank/DDBJ databases">
        <title>Sequencing the genomes of 1000 actinobacteria strains.</title>
        <authorList>
            <person name="Klenk H.-P."/>
        </authorList>
    </citation>
    <scope>NUCLEOTIDE SEQUENCE [LARGE SCALE GENOMIC DNA]</scope>
    <source>
        <strain evidence="11 12">DSM 23737</strain>
    </source>
</reference>
<keyword evidence="5" id="KW-0560">Oxidoreductase</keyword>
<organism evidence="11 12">
    <name type="scientific">Alpinimonas psychrophila</name>
    <dbReference type="NCBI Taxonomy" id="748908"/>
    <lineage>
        <taxon>Bacteria</taxon>
        <taxon>Bacillati</taxon>
        <taxon>Actinomycetota</taxon>
        <taxon>Actinomycetes</taxon>
        <taxon>Micrococcales</taxon>
        <taxon>Microbacteriaceae</taxon>
        <taxon>Alpinimonas</taxon>
    </lineage>
</organism>
<evidence type="ECO:0000313" key="11">
    <source>
        <dbReference type="EMBL" id="MBA8829364.1"/>
    </source>
</evidence>
<dbReference type="SUPFAM" id="SSF52343">
    <property type="entry name" value="Ferredoxin reductase-like, C-terminal NADP-linked domain"/>
    <property type="match status" value="1"/>
</dbReference>